<dbReference type="GO" id="GO:0016787">
    <property type="term" value="F:hydrolase activity"/>
    <property type="evidence" value="ECO:0007669"/>
    <property type="project" value="UniProtKB-KW"/>
</dbReference>
<sequence>MYVSILGALFAATVGKLSDAVGVRRHSEIPAVRSFFYSGGRYVDDGEGGHVFRDQMYVERLVPATGAWKDTPVVMIHGVAQTGTNFLNKPDGGRGWASQFISQGYEVYIVDQTARGRSAWLPSHEAEKPIILSAEAIEVAFTASRTHMLWPQAINHTQWPGAGVRGDPIFDAFYSSNVQFVDNSTYQQTAVQAAGAALLDKIGKPAILLGHSQGSFMPTLIADMRPNLTKAIVLIEAAGPPFKDEIFNFGGEHPRPWGLWDVPITYDPPVTDPKSELIQKTHPPRDNLSTECILQADEPSPRRLVNLQDIPILIVTGEASYHMPYEHCTAAYYRQAGCSKTDLIELGTIGIHGNGHMMFMEKNSDEIHAVVEQWIRQR</sequence>
<dbReference type="SUPFAM" id="SSF53474">
    <property type="entry name" value="alpha/beta-Hydrolases"/>
    <property type="match status" value="1"/>
</dbReference>
<dbReference type="InterPro" id="IPR000073">
    <property type="entry name" value="AB_hydrolase_1"/>
</dbReference>
<evidence type="ECO:0000313" key="3">
    <source>
        <dbReference type="Proteomes" id="UP000813427"/>
    </source>
</evidence>
<evidence type="ECO:0000259" key="1">
    <source>
        <dbReference type="Pfam" id="PF12697"/>
    </source>
</evidence>
<dbReference type="OrthoDB" id="9978720at2759"/>
<keyword evidence="2" id="KW-0378">Hydrolase</keyword>
<protein>
    <submittedName>
        <fullName evidence="2">Alpha/Beta hydrolase protein</fullName>
    </submittedName>
</protein>
<reference evidence="2" key="1">
    <citation type="journal article" date="2021" name="Nat. Commun.">
        <title>Genetic determinants of endophytism in the Arabidopsis root mycobiome.</title>
        <authorList>
            <person name="Mesny F."/>
            <person name="Miyauchi S."/>
            <person name="Thiergart T."/>
            <person name="Pickel B."/>
            <person name="Atanasova L."/>
            <person name="Karlsson M."/>
            <person name="Huettel B."/>
            <person name="Barry K.W."/>
            <person name="Haridas S."/>
            <person name="Chen C."/>
            <person name="Bauer D."/>
            <person name="Andreopoulos W."/>
            <person name="Pangilinan J."/>
            <person name="LaButti K."/>
            <person name="Riley R."/>
            <person name="Lipzen A."/>
            <person name="Clum A."/>
            <person name="Drula E."/>
            <person name="Henrissat B."/>
            <person name="Kohler A."/>
            <person name="Grigoriev I.V."/>
            <person name="Martin F.M."/>
            <person name="Hacquard S."/>
        </authorList>
    </citation>
    <scope>NUCLEOTIDE SEQUENCE</scope>
    <source>
        <strain evidence="2">MPI-SDFR-AT-0068</strain>
    </source>
</reference>
<dbReference type="Gene3D" id="3.40.50.1820">
    <property type="entry name" value="alpha/beta hydrolase"/>
    <property type="match status" value="1"/>
</dbReference>
<organism evidence="2 3">
    <name type="scientific">Fusarium tricinctum</name>
    <dbReference type="NCBI Taxonomy" id="61284"/>
    <lineage>
        <taxon>Eukaryota</taxon>
        <taxon>Fungi</taxon>
        <taxon>Dikarya</taxon>
        <taxon>Ascomycota</taxon>
        <taxon>Pezizomycotina</taxon>
        <taxon>Sordariomycetes</taxon>
        <taxon>Hypocreomycetidae</taxon>
        <taxon>Hypocreales</taxon>
        <taxon>Nectriaceae</taxon>
        <taxon>Fusarium</taxon>
        <taxon>Fusarium tricinctum species complex</taxon>
    </lineage>
</organism>
<dbReference type="InterPro" id="IPR050228">
    <property type="entry name" value="Carboxylesterase_BioH"/>
</dbReference>
<dbReference type="EMBL" id="JAGPXF010000006">
    <property type="protein sequence ID" value="KAH7239255.1"/>
    <property type="molecule type" value="Genomic_DNA"/>
</dbReference>
<dbReference type="CDD" id="cd12809">
    <property type="entry name" value="Esterase_713_like-2"/>
    <property type="match status" value="1"/>
</dbReference>
<proteinExistence type="predicted"/>
<dbReference type="PANTHER" id="PTHR43194:SF4">
    <property type="entry name" value="AB HYDROLASE-1 DOMAIN-CONTAINING PROTEIN"/>
    <property type="match status" value="1"/>
</dbReference>
<dbReference type="InterPro" id="IPR029058">
    <property type="entry name" value="AB_hydrolase_fold"/>
</dbReference>
<dbReference type="Proteomes" id="UP000813427">
    <property type="component" value="Unassembled WGS sequence"/>
</dbReference>
<gene>
    <name evidence="2" type="ORF">BKA59DRAFT_443924</name>
</gene>
<comment type="caution">
    <text evidence="2">The sequence shown here is derived from an EMBL/GenBank/DDBJ whole genome shotgun (WGS) entry which is preliminary data.</text>
</comment>
<evidence type="ECO:0000313" key="2">
    <source>
        <dbReference type="EMBL" id="KAH7239255.1"/>
    </source>
</evidence>
<feature type="domain" description="AB hydrolase-1" evidence="1">
    <location>
        <begin position="73"/>
        <end position="367"/>
    </location>
</feature>
<dbReference type="PANTHER" id="PTHR43194">
    <property type="entry name" value="HYDROLASE ALPHA/BETA FOLD FAMILY"/>
    <property type="match status" value="1"/>
</dbReference>
<keyword evidence="3" id="KW-1185">Reference proteome</keyword>
<dbReference type="AlphaFoldDB" id="A0A8K0W9J8"/>
<dbReference type="Pfam" id="PF12697">
    <property type="entry name" value="Abhydrolase_6"/>
    <property type="match status" value="1"/>
</dbReference>
<accession>A0A8K0W9J8</accession>
<name>A0A8K0W9J8_9HYPO</name>